<protein>
    <recommendedName>
        <fullName evidence="1">Reverse transcriptase Ty1/copia-type domain-containing protein</fullName>
    </recommendedName>
</protein>
<gene>
    <name evidence="2" type="ORF">QN277_013927</name>
</gene>
<dbReference type="InterPro" id="IPR013103">
    <property type="entry name" value="RVT_2"/>
</dbReference>
<dbReference type="EMBL" id="JAWXYG010000002">
    <property type="protein sequence ID" value="KAK4282566.1"/>
    <property type="molecule type" value="Genomic_DNA"/>
</dbReference>
<dbReference type="PANTHER" id="PTHR11439:SF467">
    <property type="entry name" value="INTEGRASE CATALYTIC DOMAIN-CONTAINING PROTEIN"/>
    <property type="match status" value="1"/>
</dbReference>
<comment type="caution">
    <text evidence="2">The sequence shown here is derived from an EMBL/GenBank/DDBJ whole genome shotgun (WGS) entry which is preliminary data.</text>
</comment>
<organism evidence="2 3">
    <name type="scientific">Acacia crassicarpa</name>
    <name type="common">northern wattle</name>
    <dbReference type="NCBI Taxonomy" id="499986"/>
    <lineage>
        <taxon>Eukaryota</taxon>
        <taxon>Viridiplantae</taxon>
        <taxon>Streptophyta</taxon>
        <taxon>Embryophyta</taxon>
        <taxon>Tracheophyta</taxon>
        <taxon>Spermatophyta</taxon>
        <taxon>Magnoliopsida</taxon>
        <taxon>eudicotyledons</taxon>
        <taxon>Gunneridae</taxon>
        <taxon>Pentapetalae</taxon>
        <taxon>rosids</taxon>
        <taxon>fabids</taxon>
        <taxon>Fabales</taxon>
        <taxon>Fabaceae</taxon>
        <taxon>Caesalpinioideae</taxon>
        <taxon>mimosoid clade</taxon>
        <taxon>Acacieae</taxon>
        <taxon>Acacia</taxon>
    </lineage>
</organism>
<feature type="domain" description="Reverse transcriptase Ty1/copia-type" evidence="1">
    <location>
        <begin position="1"/>
        <end position="148"/>
    </location>
</feature>
<evidence type="ECO:0000313" key="2">
    <source>
        <dbReference type="EMBL" id="KAK4282566.1"/>
    </source>
</evidence>
<keyword evidence="3" id="KW-1185">Reference proteome</keyword>
<proteinExistence type="predicted"/>
<dbReference type="Proteomes" id="UP001293593">
    <property type="component" value="Unassembled WGS sequence"/>
</dbReference>
<dbReference type="SUPFAM" id="SSF56672">
    <property type="entry name" value="DNA/RNA polymerases"/>
    <property type="match status" value="1"/>
</dbReference>
<dbReference type="PANTHER" id="PTHR11439">
    <property type="entry name" value="GAG-POL-RELATED RETROTRANSPOSON"/>
    <property type="match status" value="1"/>
</dbReference>
<evidence type="ECO:0000313" key="3">
    <source>
        <dbReference type="Proteomes" id="UP001293593"/>
    </source>
</evidence>
<dbReference type="InterPro" id="IPR043502">
    <property type="entry name" value="DNA/RNA_pol_sf"/>
</dbReference>
<dbReference type="AlphaFoldDB" id="A0AAE1N4E0"/>
<reference evidence="2" key="1">
    <citation type="submission" date="2023-10" db="EMBL/GenBank/DDBJ databases">
        <title>Chromosome-level genome of the transformable northern wattle, Acacia crassicarpa.</title>
        <authorList>
            <person name="Massaro I."/>
            <person name="Sinha N.R."/>
            <person name="Poethig S."/>
            <person name="Leichty A.R."/>
        </authorList>
    </citation>
    <scope>NUCLEOTIDE SEQUENCE</scope>
    <source>
        <strain evidence="2">Acra3RX</strain>
        <tissue evidence="2">Leaf</tissue>
    </source>
</reference>
<dbReference type="Pfam" id="PF07727">
    <property type="entry name" value="RVT_2"/>
    <property type="match status" value="1"/>
</dbReference>
<accession>A0AAE1N4E0</accession>
<evidence type="ECO:0000259" key="1">
    <source>
        <dbReference type="Pfam" id="PF07727"/>
    </source>
</evidence>
<sequence length="202" mass="22873">MEQPPGFIKLDLVGKPFVCKLKRAPYGLKQDPRAWFIKLSTYLQTLDFVAAKVESCLFVKKTDSHTTYLLVYVDDLVITGSNEIEVQELITAMSSVFSLKDLGELSFFLGIEFHRSSKGIQLTQKKYIHNLLAKTHMVGAYAYGSPMAANTQLFAHDILPFSDPSLYRSVIGSLQYLCYTRAYIAFTVNKLSQFLHEPTIKQ</sequence>
<name>A0AAE1N4E0_9FABA</name>